<evidence type="ECO:0000313" key="2">
    <source>
        <dbReference type="Proteomes" id="UP000749559"/>
    </source>
</evidence>
<dbReference type="InterPro" id="IPR029160">
    <property type="entry name" value="UQCC4"/>
</dbReference>
<organism evidence="1 2">
    <name type="scientific">Owenia fusiformis</name>
    <name type="common">Polychaete worm</name>
    <dbReference type="NCBI Taxonomy" id="6347"/>
    <lineage>
        <taxon>Eukaryota</taxon>
        <taxon>Metazoa</taxon>
        <taxon>Spiralia</taxon>
        <taxon>Lophotrochozoa</taxon>
        <taxon>Annelida</taxon>
        <taxon>Polychaeta</taxon>
        <taxon>Sedentaria</taxon>
        <taxon>Canalipalpata</taxon>
        <taxon>Sabellida</taxon>
        <taxon>Oweniida</taxon>
        <taxon>Oweniidae</taxon>
        <taxon>Owenia</taxon>
    </lineage>
</organism>
<sequence length="153" mass="17642">MAVIVQLFRRTSNISPIYKTALRSTISTIHTRSQLAAKYIKDNPGLDEPIKYSASAARQWQSQNTFGAPIGKWPWYQPYVLAISTAVFLLYFCVFREENDLDMELGESLYSRVPGMEEQQLRISIQYNREHGAPVKDLEKRLSEVIKNRVQSQ</sequence>
<dbReference type="PANTHER" id="PTHR35268">
    <property type="entry name" value="PROTEIN CCSMST1"/>
    <property type="match status" value="1"/>
</dbReference>
<proteinExistence type="predicted"/>
<evidence type="ECO:0000313" key="1">
    <source>
        <dbReference type="EMBL" id="CAH1794683.1"/>
    </source>
</evidence>
<accession>A0A8J1U6M6</accession>
<dbReference type="EMBL" id="CAIIXF020000009">
    <property type="protein sequence ID" value="CAH1794683.1"/>
    <property type="molecule type" value="Genomic_DNA"/>
</dbReference>
<dbReference type="PANTHER" id="PTHR35268:SF1">
    <property type="entry name" value="UBIQUINOL-CYTOCHROME-C REDUCTASE COMPLEX ASSEMBLY FACTOR 4"/>
    <property type="match status" value="1"/>
</dbReference>
<protein>
    <submittedName>
        <fullName evidence="1">Uncharacterized protein</fullName>
    </submittedName>
</protein>
<dbReference type="Proteomes" id="UP000749559">
    <property type="component" value="Unassembled WGS sequence"/>
</dbReference>
<reference evidence="1" key="1">
    <citation type="submission" date="2022-03" db="EMBL/GenBank/DDBJ databases">
        <authorList>
            <person name="Martin C."/>
        </authorList>
    </citation>
    <scope>NUCLEOTIDE SEQUENCE</scope>
</reference>
<dbReference type="Pfam" id="PF15013">
    <property type="entry name" value="CCSMST1"/>
    <property type="match status" value="1"/>
</dbReference>
<keyword evidence="2" id="KW-1185">Reference proteome</keyword>
<comment type="caution">
    <text evidence="1">The sequence shown here is derived from an EMBL/GenBank/DDBJ whole genome shotgun (WGS) entry which is preliminary data.</text>
</comment>
<dbReference type="AlphaFoldDB" id="A0A8J1U6M6"/>
<name>A0A8J1U6M6_OWEFU</name>
<dbReference type="OrthoDB" id="5783753at2759"/>
<gene>
    <name evidence="1" type="ORF">OFUS_LOCUS19343</name>
</gene>